<evidence type="ECO:0000256" key="3">
    <source>
        <dbReference type="ARBA" id="ARBA00022801"/>
    </source>
</evidence>
<evidence type="ECO:0000259" key="6">
    <source>
        <dbReference type="Pfam" id="PF17815"/>
    </source>
</evidence>
<dbReference type="InterPro" id="IPR036034">
    <property type="entry name" value="PDZ_sf"/>
</dbReference>
<feature type="domain" description="Protease Do-like PDZ" evidence="6">
    <location>
        <begin position="459"/>
        <end position="583"/>
    </location>
</feature>
<evidence type="ECO:0000256" key="5">
    <source>
        <dbReference type="SAM" id="MobiDB-lite"/>
    </source>
</evidence>
<keyword evidence="2" id="KW-0645">Protease</keyword>
<dbReference type="Gene3D" id="2.40.10.10">
    <property type="entry name" value="Trypsin-like serine proteases"/>
    <property type="match status" value="2"/>
</dbReference>
<organism evidence="7 8">
    <name type="scientific">Apatococcus fuscideae</name>
    <dbReference type="NCBI Taxonomy" id="2026836"/>
    <lineage>
        <taxon>Eukaryota</taxon>
        <taxon>Viridiplantae</taxon>
        <taxon>Chlorophyta</taxon>
        <taxon>core chlorophytes</taxon>
        <taxon>Trebouxiophyceae</taxon>
        <taxon>Chlorellales</taxon>
        <taxon>Chlorellaceae</taxon>
        <taxon>Apatococcus</taxon>
    </lineage>
</organism>
<evidence type="ECO:0000256" key="2">
    <source>
        <dbReference type="ARBA" id="ARBA00022670"/>
    </source>
</evidence>
<dbReference type="GO" id="GO:0006508">
    <property type="term" value="P:proteolysis"/>
    <property type="evidence" value="ECO:0007669"/>
    <property type="project" value="UniProtKB-KW"/>
</dbReference>
<dbReference type="InterPro" id="IPR009003">
    <property type="entry name" value="Peptidase_S1_PA"/>
</dbReference>
<dbReference type="AlphaFoldDB" id="A0AAW1S8L0"/>
<dbReference type="PANTHER" id="PTHR45980">
    <property type="match status" value="1"/>
</dbReference>
<dbReference type="Proteomes" id="UP001485043">
    <property type="component" value="Unassembled WGS sequence"/>
</dbReference>
<accession>A0AAW1S8L0</accession>
<comment type="similarity">
    <text evidence="1">Belongs to the peptidase S1C family.</text>
</comment>
<dbReference type="GO" id="GO:0004252">
    <property type="term" value="F:serine-type endopeptidase activity"/>
    <property type="evidence" value="ECO:0007669"/>
    <property type="project" value="InterPro"/>
</dbReference>
<dbReference type="InterPro" id="IPR041517">
    <property type="entry name" value="DEGP_PDZ"/>
</dbReference>
<dbReference type="Pfam" id="PF17815">
    <property type="entry name" value="PDZ_3"/>
    <property type="match status" value="1"/>
</dbReference>
<dbReference type="InterPro" id="IPR046449">
    <property type="entry name" value="DEGP_PDZ_sf"/>
</dbReference>
<evidence type="ECO:0000256" key="4">
    <source>
        <dbReference type="ARBA" id="ARBA00022825"/>
    </source>
</evidence>
<keyword evidence="8" id="KW-1185">Reference proteome</keyword>
<name>A0AAW1S8L0_9CHLO</name>
<comment type="caution">
    <text evidence="7">The sequence shown here is derived from an EMBL/GenBank/DDBJ whole genome shotgun (WGS) entry which is preliminary data.</text>
</comment>
<dbReference type="EMBL" id="JALJOV010001704">
    <property type="protein sequence ID" value="KAK9842609.1"/>
    <property type="molecule type" value="Genomic_DNA"/>
</dbReference>
<keyword evidence="3" id="KW-0378">Hydrolase</keyword>
<dbReference type="PRINTS" id="PR00834">
    <property type="entry name" value="PROTEASES2C"/>
</dbReference>
<evidence type="ECO:0000313" key="7">
    <source>
        <dbReference type="EMBL" id="KAK9842609.1"/>
    </source>
</evidence>
<dbReference type="Gene3D" id="2.30.42.10">
    <property type="match status" value="1"/>
</dbReference>
<evidence type="ECO:0000313" key="8">
    <source>
        <dbReference type="Proteomes" id="UP001485043"/>
    </source>
</evidence>
<dbReference type="SUPFAM" id="SSF50156">
    <property type="entry name" value="PDZ domain-like"/>
    <property type="match status" value="1"/>
</dbReference>
<gene>
    <name evidence="7" type="ORF">WJX84_004330</name>
</gene>
<feature type="region of interest" description="Disordered" evidence="5">
    <location>
        <begin position="58"/>
        <end position="106"/>
    </location>
</feature>
<proteinExistence type="inferred from homology"/>
<sequence>MGLRGSASALFGVSRLSSASTCSCLLRHSRHGFQAHLPRLSSLHQQCPGSHGFVTLPGHGLHHHQSSSSLSPICNSAANGASGRKHKTKRKGSRNAGTDAGSQEHLLDLDLEADGPMSNSRQRMMPPDVQADLDEANASMNAVVKVYCVHTEPNFSLPWQRLRQHASTSSGFLVAADNGERWLLTNAHSVAYHSQVKVKRRGDDRKFLAQVLAIGTECDIALLTVEDQEFWQDVEPLQLGPLPRLQDAVAVIGYPIGGDTISVTSGVVSRIEVTSYVHGTTELLAVQIDAAINSGNSGGPVFNGFGQCVGIAFQSLSGGDAENIGWLIPTPVIQHFLTDFRRNGHFTGFPQLGVRWQRMESDALKASHGMTSGQKGVLVRSVAPLADAARVLKPGDVIMKFDGVQVASDGTVPFRTGERIAFNFLVSQKYTGEAAILDVLRDGASQQLDINLTRPSALVPLHLNNTDPSYVVIAGIVFTCLCEPYLISEYGSDYLGDSPVKLLDQLLHGRKEQPEQQIVVLSQVLACNTTLGYEDLYNLRVHKFNGTAVRSLAHLAHLATACTDKYMRFDLDHSEVVVLETAQGLTLTFASTGPAGNVFFSPSDGESVPTSKPFTLRWSPASSGLIDLVLKQGLPPELETLYPIAQDELPFCTSHASQHPADYLIMHSLWTGPSNTRSGLLKKSGDVF</sequence>
<reference evidence="7 8" key="1">
    <citation type="journal article" date="2024" name="Nat. Commun.">
        <title>Phylogenomics reveals the evolutionary origins of lichenization in chlorophyte algae.</title>
        <authorList>
            <person name="Puginier C."/>
            <person name="Libourel C."/>
            <person name="Otte J."/>
            <person name="Skaloud P."/>
            <person name="Haon M."/>
            <person name="Grisel S."/>
            <person name="Petersen M."/>
            <person name="Berrin J.G."/>
            <person name="Delaux P.M."/>
            <person name="Dal Grande F."/>
            <person name="Keller J."/>
        </authorList>
    </citation>
    <scope>NUCLEOTIDE SEQUENCE [LARGE SCALE GENOMIC DNA]</scope>
    <source>
        <strain evidence="7 8">SAG 2523</strain>
    </source>
</reference>
<keyword evidence="4" id="KW-0720">Serine protease</keyword>
<dbReference type="SUPFAM" id="SSF50494">
    <property type="entry name" value="Trypsin-like serine proteases"/>
    <property type="match status" value="1"/>
</dbReference>
<dbReference type="InterPro" id="IPR043504">
    <property type="entry name" value="Peptidase_S1_PA_chymotrypsin"/>
</dbReference>
<dbReference type="InterPro" id="IPR001940">
    <property type="entry name" value="Peptidase_S1C"/>
</dbReference>
<dbReference type="PANTHER" id="PTHR45980:SF18">
    <property type="entry name" value="PROTEASE DO-LIKE 9"/>
    <property type="match status" value="1"/>
</dbReference>
<protein>
    <recommendedName>
        <fullName evidence="6">Protease Do-like PDZ domain-containing protein</fullName>
    </recommendedName>
</protein>
<dbReference type="FunFam" id="2.40.10.10:FF:000012">
    <property type="entry name" value="protease Do-like 9"/>
    <property type="match status" value="1"/>
</dbReference>
<evidence type="ECO:0000256" key="1">
    <source>
        <dbReference type="ARBA" id="ARBA00010541"/>
    </source>
</evidence>
<dbReference type="Pfam" id="PF13365">
    <property type="entry name" value="Trypsin_2"/>
    <property type="match status" value="1"/>
</dbReference>
<feature type="compositionally biased region" description="Basic residues" evidence="5">
    <location>
        <begin position="83"/>
        <end position="93"/>
    </location>
</feature>
<dbReference type="Gene3D" id="3.20.190.20">
    <property type="match status" value="1"/>
</dbReference>